<evidence type="ECO:0000256" key="1">
    <source>
        <dbReference type="SAM" id="SignalP"/>
    </source>
</evidence>
<keyword evidence="3" id="KW-1185">Reference proteome</keyword>
<dbReference type="Proteomes" id="UP001163046">
    <property type="component" value="Unassembled WGS sequence"/>
</dbReference>
<name>A0A9X0A0I1_9CNID</name>
<dbReference type="EMBL" id="MU825411">
    <property type="protein sequence ID" value="KAJ7390760.1"/>
    <property type="molecule type" value="Genomic_DNA"/>
</dbReference>
<evidence type="ECO:0000313" key="3">
    <source>
        <dbReference type="Proteomes" id="UP001163046"/>
    </source>
</evidence>
<keyword evidence="1" id="KW-0732">Signal</keyword>
<gene>
    <name evidence="2" type="ORF">OS493_022318</name>
</gene>
<comment type="caution">
    <text evidence="2">The sequence shown here is derived from an EMBL/GenBank/DDBJ whole genome shotgun (WGS) entry which is preliminary data.</text>
</comment>
<evidence type="ECO:0000313" key="2">
    <source>
        <dbReference type="EMBL" id="KAJ7390760.1"/>
    </source>
</evidence>
<feature type="chain" id="PRO_5040992025" evidence="1">
    <location>
        <begin position="26"/>
        <end position="78"/>
    </location>
</feature>
<sequence length="78" mass="8558">MNKAMTIGVLFLFCVSFLMIEESVAGVMGCQPGGCNSPALQPRNGKRRSICLAARALRCNEQEQNFDDNNILMEIPGH</sequence>
<reference evidence="2" key="1">
    <citation type="submission" date="2023-01" db="EMBL/GenBank/DDBJ databases">
        <title>Genome assembly of the deep-sea coral Lophelia pertusa.</title>
        <authorList>
            <person name="Herrera S."/>
            <person name="Cordes E."/>
        </authorList>
    </citation>
    <scope>NUCLEOTIDE SEQUENCE</scope>
    <source>
        <strain evidence="2">USNM1676648</strain>
        <tissue evidence="2">Polyp</tissue>
    </source>
</reference>
<dbReference type="AlphaFoldDB" id="A0A9X0A0I1"/>
<accession>A0A9X0A0I1</accession>
<protein>
    <submittedName>
        <fullName evidence="2">Uncharacterized protein</fullName>
    </submittedName>
</protein>
<proteinExistence type="predicted"/>
<feature type="signal peptide" evidence="1">
    <location>
        <begin position="1"/>
        <end position="25"/>
    </location>
</feature>
<organism evidence="2 3">
    <name type="scientific">Desmophyllum pertusum</name>
    <dbReference type="NCBI Taxonomy" id="174260"/>
    <lineage>
        <taxon>Eukaryota</taxon>
        <taxon>Metazoa</taxon>
        <taxon>Cnidaria</taxon>
        <taxon>Anthozoa</taxon>
        <taxon>Hexacorallia</taxon>
        <taxon>Scleractinia</taxon>
        <taxon>Caryophylliina</taxon>
        <taxon>Caryophylliidae</taxon>
        <taxon>Desmophyllum</taxon>
    </lineage>
</organism>